<dbReference type="OrthoDB" id="2544694at2759"/>
<evidence type="ECO:0000313" key="2">
    <source>
        <dbReference type="Proteomes" id="UP000030651"/>
    </source>
</evidence>
<evidence type="ECO:0000313" key="1">
    <source>
        <dbReference type="EMBL" id="ETS81503.1"/>
    </source>
</evidence>
<dbReference type="GeneID" id="19271518"/>
<dbReference type="OMA" id="EGTHSMT"/>
<organism evidence="1 2">
    <name type="scientific">Pestalotiopsis fici (strain W106-1 / CGMCC3.15140)</name>
    <dbReference type="NCBI Taxonomy" id="1229662"/>
    <lineage>
        <taxon>Eukaryota</taxon>
        <taxon>Fungi</taxon>
        <taxon>Dikarya</taxon>
        <taxon>Ascomycota</taxon>
        <taxon>Pezizomycotina</taxon>
        <taxon>Sordariomycetes</taxon>
        <taxon>Xylariomycetidae</taxon>
        <taxon>Amphisphaeriales</taxon>
        <taxon>Sporocadaceae</taxon>
        <taxon>Pestalotiopsis</taxon>
    </lineage>
</organism>
<sequence length="150" mass="16604">MSSDTWAIPNVQQSGVTRMILPIKGGTVNGPRITGEIIPDSGADWLERVRPDKVLSRLHAMYTLRTNDGHNILVKADGIFKEGPLGSFAPSTNMTATQDQVEYFTHIRFEAPGDSPYDWMNDVVAIGAMTMFEGKPIIDCYSLTNFPRVD</sequence>
<dbReference type="Gene3D" id="2.40.160.20">
    <property type="match status" value="1"/>
</dbReference>
<dbReference type="EMBL" id="KI912112">
    <property type="protein sequence ID" value="ETS81503.1"/>
    <property type="molecule type" value="Genomic_DNA"/>
</dbReference>
<dbReference type="PANTHER" id="PTHR37315">
    <property type="entry name" value="UPF0311 PROTEIN BLR7842"/>
    <property type="match status" value="1"/>
</dbReference>
<dbReference type="InterPro" id="IPR020915">
    <property type="entry name" value="UPF0311"/>
</dbReference>
<protein>
    <submittedName>
        <fullName evidence="1">Uncharacterized protein</fullName>
    </submittedName>
</protein>
<proteinExistence type="predicted"/>
<dbReference type="Pfam" id="PF11578">
    <property type="entry name" value="DUF3237"/>
    <property type="match status" value="1"/>
</dbReference>
<gene>
    <name evidence="1" type="ORF">PFICI_06505</name>
</gene>
<dbReference type="eggNOG" id="ENOG502S43F">
    <property type="taxonomic scope" value="Eukaryota"/>
</dbReference>
<keyword evidence="2" id="KW-1185">Reference proteome</keyword>
<dbReference type="PANTHER" id="PTHR37315:SF1">
    <property type="entry name" value="UPF0311 PROTEIN BLR7842"/>
    <property type="match status" value="1"/>
</dbReference>
<dbReference type="RefSeq" id="XP_007833277.1">
    <property type="nucleotide sequence ID" value="XM_007835086.1"/>
</dbReference>
<reference evidence="2" key="1">
    <citation type="journal article" date="2015" name="BMC Genomics">
        <title>Genomic and transcriptomic analysis of the endophytic fungus Pestalotiopsis fici reveals its lifestyle and high potential for synthesis of natural products.</title>
        <authorList>
            <person name="Wang X."/>
            <person name="Zhang X."/>
            <person name="Liu L."/>
            <person name="Xiang M."/>
            <person name="Wang W."/>
            <person name="Sun X."/>
            <person name="Che Y."/>
            <person name="Guo L."/>
            <person name="Liu G."/>
            <person name="Guo L."/>
            <person name="Wang C."/>
            <person name="Yin W.B."/>
            <person name="Stadler M."/>
            <person name="Zhang X."/>
            <person name="Liu X."/>
        </authorList>
    </citation>
    <scope>NUCLEOTIDE SEQUENCE [LARGE SCALE GENOMIC DNA]</scope>
    <source>
        <strain evidence="2">W106-1 / CGMCC3.15140</strain>
    </source>
</reference>
<name>W3X5U1_PESFW</name>
<dbReference type="AlphaFoldDB" id="W3X5U1"/>
<dbReference type="InParanoid" id="W3X5U1"/>
<dbReference type="Proteomes" id="UP000030651">
    <property type="component" value="Unassembled WGS sequence"/>
</dbReference>
<dbReference type="KEGG" id="pfy:PFICI_06505"/>
<dbReference type="HOGENOM" id="CLU_096872_3_0_1"/>
<accession>W3X5U1</accession>